<dbReference type="SUPFAM" id="SSF54534">
    <property type="entry name" value="FKBP-like"/>
    <property type="match status" value="1"/>
</dbReference>
<evidence type="ECO:0000256" key="3">
    <source>
        <dbReference type="ARBA" id="ARBA00023110"/>
    </source>
</evidence>
<dbReference type="EMBL" id="CP017146">
    <property type="protein sequence ID" value="QHO71156.1"/>
    <property type="molecule type" value="Genomic_DNA"/>
</dbReference>
<keyword evidence="4" id="KW-0413">Isomerase</keyword>
<gene>
    <name evidence="6" type="ORF">BHD05_11340</name>
</gene>
<evidence type="ECO:0000256" key="2">
    <source>
        <dbReference type="ARBA" id="ARBA00013194"/>
    </source>
</evidence>
<name>A0A7L5AM48_9MICO</name>
<sequence length="290" mass="28889">MLAALTACAPGLAGNGCESTVTSGSASATVDAPGDFGSAPEVRFPTPLITTTIERTELIAGDGERLKPGQPVFLEATILNGTDATVLQQTAYAPEGGSLFTIGDTALPALGTGLECTTEGSRVAIVASAEDSAASDSPPATSDSVVFVVDVVRAFPARANGTVQLAVAGMPSVVTAPDGTPGITIPSEPAPTEARESLLRLGDGDEIVAGDQVVAKLTAVDWEGESVVQSTWETGSAAIVDLAGDSVSEGLKEAITGKTVGSQVLAIVPPAAGADGATLIYVIDILGTVN</sequence>
<feature type="domain" description="PPIase FKBP-type" evidence="5">
    <location>
        <begin position="206"/>
        <end position="272"/>
    </location>
</feature>
<evidence type="ECO:0000259" key="5">
    <source>
        <dbReference type="Pfam" id="PF00254"/>
    </source>
</evidence>
<reference evidence="6 7" key="1">
    <citation type="submission" date="2016-09" db="EMBL/GenBank/DDBJ databases">
        <title>Complete genome sequence of microbes from the polar regions.</title>
        <authorList>
            <person name="Liao L."/>
            <person name="Chen B."/>
        </authorList>
    </citation>
    <scope>NUCLEOTIDE SEQUENCE [LARGE SCALE GENOMIC DNA]</scope>
    <source>
        <strain evidence="6 7">ZS314</strain>
    </source>
</reference>
<comment type="catalytic activity">
    <reaction evidence="1">
        <text>[protein]-peptidylproline (omega=180) = [protein]-peptidylproline (omega=0)</text>
        <dbReference type="Rhea" id="RHEA:16237"/>
        <dbReference type="Rhea" id="RHEA-COMP:10747"/>
        <dbReference type="Rhea" id="RHEA-COMP:10748"/>
        <dbReference type="ChEBI" id="CHEBI:83833"/>
        <dbReference type="ChEBI" id="CHEBI:83834"/>
        <dbReference type="EC" id="5.2.1.8"/>
    </reaction>
</comment>
<dbReference type="EC" id="5.2.1.8" evidence="2"/>
<accession>A0A7L5AM48</accession>
<dbReference type="Proteomes" id="UP000464507">
    <property type="component" value="Chromosome"/>
</dbReference>
<keyword evidence="7" id="KW-1185">Reference proteome</keyword>
<evidence type="ECO:0000256" key="1">
    <source>
        <dbReference type="ARBA" id="ARBA00000971"/>
    </source>
</evidence>
<organism evidence="6 7">
    <name type="scientific">Marisediminicola antarctica</name>
    <dbReference type="NCBI Taxonomy" id="674079"/>
    <lineage>
        <taxon>Bacteria</taxon>
        <taxon>Bacillati</taxon>
        <taxon>Actinomycetota</taxon>
        <taxon>Actinomycetes</taxon>
        <taxon>Micrococcales</taxon>
        <taxon>Microbacteriaceae</taxon>
        <taxon>Marisediminicola</taxon>
    </lineage>
</organism>
<protein>
    <recommendedName>
        <fullName evidence="2">peptidylprolyl isomerase</fullName>
        <ecNumber evidence="2">5.2.1.8</ecNumber>
    </recommendedName>
</protein>
<evidence type="ECO:0000313" key="7">
    <source>
        <dbReference type="Proteomes" id="UP000464507"/>
    </source>
</evidence>
<dbReference type="InterPro" id="IPR001179">
    <property type="entry name" value="PPIase_FKBP_dom"/>
</dbReference>
<proteinExistence type="predicted"/>
<dbReference type="GO" id="GO:0003755">
    <property type="term" value="F:peptidyl-prolyl cis-trans isomerase activity"/>
    <property type="evidence" value="ECO:0007669"/>
    <property type="project" value="UniProtKB-KW"/>
</dbReference>
<keyword evidence="3" id="KW-0697">Rotamase</keyword>
<dbReference type="AlphaFoldDB" id="A0A7L5AM48"/>
<evidence type="ECO:0000313" key="6">
    <source>
        <dbReference type="EMBL" id="QHO71156.1"/>
    </source>
</evidence>
<dbReference type="KEGG" id="mant:BHD05_11340"/>
<dbReference type="Gene3D" id="3.10.50.40">
    <property type="match status" value="1"/>
</dbReference>
<evidence type="ECO:0000256" key="4">
    <source>
        <dbReference type="ARBA" id="ARBA00023235"/>
    </source>
</evidence>
<dbReference type="InterPro" id="IPR046357">
    <property type="entry name" value="PPIase_dom_sf"/>
</dbReference>
<dbReference type="Pfam" id="PF00254">
    <property type="entry name" value="FKBP_C"/>
    <property type="match status" value="1"/>
</dbReference>